<reference evidence="1 2" key="1">
    <citation type="journal article" date="2013" name="Proc. Natl. Acad. Sci. U.S.A.">
        <title>Fine-scale variation in meiotic recombination in Mimulus inferred from population shotgun sequencing.</title>
        <authorList>
            <person name="Hellsten U."/>
            <person name="Wright K.M."/>
            <person name="Jenkins J."/>
            <person name="Shu S."/>
            <person name="Yuan Y."/>
            <person name="Wessler S.R."/>
            <person name="Schmutz J."/>
            <person name="Willis J.H."/>
            <person name="Rokhsar D.S."/>
        </authorList>
    </citation>
    <scope>NUCLEOTIDE SEQUENCE [LARGE SCALE GENOMIC DNA]</scope>
    <source>
        <strain evidence="2">cv. DUN x IM62</strain>
    </source>
</reference>
<sequence>MILTEKLLRNRKLFHQDNNLGPVFPCLIRRLRLQVTQLAAEMLLRLLRHHQPLPRSLQFLFQTRLSFHAVLQLFLQLFVSPLH</sequence>
<dbReference type="Proteomes" id="UP000030748">
    <property type="component" value="Unassembled WGS sequence"/>
</dbReference>
<evidence type="ECO:0000313" key="1">
    <source>
        <dbReference type="EMBL" id="EYU19718.1"/>
    </source>
</evidence>
<dbReference type="AlphaFoldDB" id="A0A022PXZ3"/>
<protein>
    <submittedName>
        <fullName evidence="1">Uncharacterized protein</fullName>
    </submittedName>
</protein>
<proteinExistence type="predicted"/>
<accession>A0A022PXZ3</accession>
<gene>
    <name evidence="1" type="ORF">MIMGU_mgv1a017301mg</name>
</gene>
<organism evidence="1 2">
    <name type="scientific">Erythranthe guttata</name>
    <name type="common">Yellow monkey flower</name>
    <name type="synonym">Mimulus guttatus</name>
    <dbReference type="NCBI Taxonomy" id="4155"/>
    <lineage>
        <taxon>Eukaryota</taxon>
        <taxon>Viridiplantae</taxon>
        <taxon>Streptophyta</taxon>
        <taxon>Embryophyta</taxon>
        <taxon>Tracheophyta</taxon>
        <taxon>Spermatophyta</taxon>
        <taxon>Magnoliopsida</taxon>
        <taxon>eudicotyledons</taxon>
        <taxon>Gunneridae</taxon>
        <taxon>Pentapetalae</taxon>
        <taxon>asterids</taxon>
        <taxon>lamiids</taxon>
        <taxon>Lamiales</taxon>
        <taxon>Phrymaceae</taxon>
        <taxon>Erythranthe</taxon>
    </lineage>
</organism>
<dbReference type="EMBL" id="KI632289">
    <property type="protein sequence ID" value="EYU19718.1"/>
    <property type="molecule type" value="Genomic_DNA"/>
</dbReference>
<evidence type="ECO:0000313" key="2">
    <source>
        <dbReference type="Proteomes" id="UP000030748"/>
    </source>
</evidence>
<name>A0A022PXZ3_ERYGU</name>
<keyword evidence="2" id="KW-1185">Reference proteome</keyword>